<comment type="caution">
    <text evidence="1">The sequence shown here is derived from an EMBL/GenBank/DDBJ whole genome shotgun (WGS) entry which is preliminary data.</text>
</comment>
<accession>C6LGA9</accession>
<evidence type="ECO:0000313" key="1">
    <source>
        <dbReference type="EMBL" id="EET60473.1"/>
    </source>
</evidence>
<keyword evidence="2" id="KW-1185">Reference proteome</keyword>
<dbReference type="EMBL" id="ACCL02000011">
    <property type="protein sequence ID" value="EET60473.1"/>
    <property type="molecule type" value="Genomic_DNA"/>
</dbReference>
<name>C6LGA9_9FIRM</name>
<organism evidence="1 2">
    <name type="scientific">Marvinbryantia formatexigens DSM 14469</name>
    <dbReference type="NCBI Taxonomy" id="478749"/>
    <lineage>
        <taxon>Bacteria</taxon>
        <taxon>Bacillati</taxon>
        <taxon>Bacillota</taxon>
        <taxon>Clostridia</taxon>
        <taxon>Lachnospirales</taxon>
        <taxon>Lachnospiraceae</taxon>
        <taxon>Marvinbryantia</taxon>
    </lineage>
</organism>
<reference evidence="1" key="1">
    <citation type="submission" date="2009-07" db="EMBL/GenBank/DDBJ databases">
        <authorList>
            <person name="Weinstock G."/>
            <person name="Sodergren E."/>
            <person name="Clifton S."/>
            <person name="Fulton L."/>
            <person name="Fulton B."/>
            <person name="Courtney L."/>
            <person name="Fronick C."/>
            <person name="Harrison M."/>
            <person name="Strong C."/>
            <person name="Farmer C."/>
            <person name="Delahaunty K."/>
            <person name="Markovic C."/>
            <person name="Hall O."/>
            <person name="Minx P."/>
            <person name="Tomlinson C."/>
            <person name="Mitreva M."/>
            <person name="Nelson J."/>
            <person name="Hou S."/>
            <person name="Wollam A."/>
            <person name="Pepin K.H."/>
            <person name="Johnson M."/>
            <person name="Bhonagiri V."/>
            <person name="Nash W.E."/>
            <person name="Warren W."/>
            <person name="Chinwalla A."/>
            <person name="Mardis E.R."/>
            <person name="Wilson R.K."/>
        </authorList>
    </citation>
    <scope>NUCLEOTIDE SEQUENCE [LARGE SCALE GENOMIC DNA]</scope>
    <source>
        <strain evidence="1">DSM 14469</strain>
    </source>
</reference>
<evidence type="ECO:0000313" key="2">
    <source>
        <dbReference type="Proteomes" id="UP000005561"/>
    </source>
</evidence>
<sequence length="39" mass="4647">MKDFIDSIELYPKKMDNGSIMKQINRKAMNVIFLENEKI</sequence>
<gene>
    <name evidence="1" type="ORF">BRYFOR_07669</name>
</gene>
<dbReference type="AlphaFoldDB" id="C6LGA9"/>
<proteinExistence type="predicted"/>
<protein>
    <submittedName>
        <fullName evidence="1">Uncharacterized protein</fullName>
    </submittedName>
</protein>
<dbReference type="Proteomes" id="UP000005561">
    <property type="component" value="Unassembled WGS sequence"/>
</dbReference>